<keyword evidence="3" id="KW-1185">Reference proteome</keyword>
<evidence type="ECO:0000313" key="2">
    <source>
        <dbReference type="EMBL" id="SAK98113.1"/>
    </source>
</evidence>
<evidence type="ECO:0000256" key="1">
    <source>
        <dbReference type="SAM" id="MobiDB-lite"/>
    </source>
</evidence>
<gene>
    <name evidence="2" type="ORF">AWB75_07173</name>
</gene>
<proteinExistence type="predicted"/>
<dbReference type="EMBL" id="FCOF02000119">
    <property type="protein sequence ID" value="SAK98113.1"/>
    <property type="molecule type" value="Genomic_DNA"/>
</dbReference>
<organism evidence="2 3">
    <name type="scientific">Caballeronia catudaia</name>
    <dbReference type="NCBI Taxonomy" id="1777136"/>
    <lineage>
        <taxon>Bacteria</taxon>
        <taxon>Pseudomonadati</taxon>
        <taxon>Pseudomonadota</taxon>
        <taxon>Betaproteobacteria</taxon>
        <taxon>Burkholderiales</taxon>
        <taxon>Burkholderiaceae</taxon>
        <taxon>Caballeronia</taxon>
    </lineage>
</organism>
<comment type="caution">
    <text evidence="2">The sequence shown here is derived from an EMBL/GenBank/DDBJ whole genome shotgun (WGS) entry which is preliminary data.</text>
</comment>
<protein>
    <submittedName>
        <fullName evidence="2">Uncharacterized protein</fullName>
    </submittedName>
</protein>
<evidence type="ECO:0000313" key="3">
    <source>
        <dbReference type="Proteomes" id="UP000054870"/>
    </source>
</evidence>
<reference evidence="2" key="1">
    <citation type="submission" date="2016-01" db="EMBL/GenBank/DDBJ databases">
        <authorList>
            <person name="Peeters C."/>
        </authorList>
    </citation>
    <scope>NUCLEOTIDE SEQUENCE [LARGE SCALE GENOMIC DNA]</scope>
    <source>
        <strain evidence="2">LMG 29318</strain>
    </source>
</reference>
<feature type="region of interest" description="Disordered" evidence="1">
    <location>
        <begin position="1"/>
        <end position="24"/>
    </location>
</feature>
<sequence length="40" mass="4528">MSLQSSAPMPRLLRDMDSGSTHVRRTTLLKKELLNLESNT</sequence>
<name>A0A158DUB0_9BURK</name>
<dbReference type="AlphaFoldDB" id="A0A158DUB0"/>
<dbReference type="Proteomes" id="UP000054870">
    <property type="component" value="Unassembled WGS sequence"/>
</dbReference>
<accession>A0A158DUB0</accession>